<keyword evidence="8 10" id="KW-0472">Membrane</keyword>
<evidence type="ECO:0000256" key="1">
    <source>
        <dbReference type="ARBA" id="ARBA00004651"/>
    </source>
</evidence>
<organism evidence="12 13">
    <name type="scientific">Nocardia aurea</name>
    <dbReference type="NCBI Taxonomy" id="2144174"/>
    <lineage>
        <taxon>Bacteria</taxon>
        <taxon>Bacillati</taxon>
        <taxon>Actinomycetota</taxon>
        <taxon>Actinomycetes</taxon>
        <taxon>Mycobacteriales</taxon>
        <taxon>Nocardiaceae</taxon>
        <taxon>Nocardia</taxon>
    </lineage>
</organism>
<feature type="compositionally biased region" description="Basic and acidic residues" evidence="11">
    <location>
        <begin position="169"/>
        <end position="179"/>
    </location>
</feature>
<keyword evidence="3 10" id="KW-0813">Transport</keyword>
<dbReference type="EMBL" id="JBFAKC010000012">
    <property type="protein sequence ID" value="MEV0710940.1"/>
    <property type="molecule type" value="Genomic_DNA"/>
</dbReference>
<dbReference type="InterPro" id="IPR001185">
    <property type="entry name" value="MS_channel"/>
</dbReference>
<feature type="transmembrane region" description="Helical" evidence="10">
    <location>
        <begin position="72"/>
        <end position="94"/>
    </location>
</feature>
<dbReference type="HAMAP" id="MF_00115">
    <property type="entry name" value="MscL"/>
    <property type="match status" value="1"/>
</dbReference>
<dbReference type="Pfam" id="PF01741">
    <property type="entry name" value="MscL"/>
    <property type="match status" value="1"/>
</dbReference>
<gene>
    <name evidence="10 12" type="primary">mscL</name>
    <name evidence="12" type="ORF">AB0I48_25565</name>
</gene>
<comment type="caution">
    <text evidence="12">The sequence shown here is derived from an EMBL/GenBank/DDBJ whole genome shotgun (WGS) entry which is preliminary data.</text>
</comment>
<evidence type="ECO:0000256" key="7">
    <source>
        <dbReference type="ARBA" id="ARBA00023065"/>
    </source>
</evidence>
<evidence type="ECO:0000256" key="4">
    <source>
        <dbReference type="ARBA" id="ARBA00022475"/>
    </source>
</evidence>
<dbReference type="NCBIfam" id="TIGR00220">
    <property type="entry name" value="mscL"/>
    <property type="match status" value="1"/>
</dbReference>
<name>A0ABV3FZT4_9NOCA</name>
<keyword evidence="5 10" id="KW-0812">Transmembrane</keyword>
<keyword evidence="13" id="KW-1185">Reference proteome</keyword>
<evidence type="ECO:0000256" key="2">
    <source>
        <dbReference type="ARBA" id="ARBA00007254"/>
    </source>
</evidence>
<keyword evidence="9 10" id="KW-0407">Ion channel</keyword>
<evidence type="ECO:0000256" key="6">
    <source>
        <dbReference type="ARBA" id="ARBA00022989"/>
    </source>
</evidence>
<dbReference type="InterPro" id="IPR037673">
    <property type="entry name" value="MSC/AndL"/>
</dbReference>
<dbReference type="RefSeq" id="WP_355092020.1">
    <property type="nucleotide sequence ID" value="NZ_JBEXKW010000187.1"/>
</dbReference>
<sequence length="187" mass="19940">MFKGFKDFLMRGNVIDLAVAVVIGTAFTAVVTSVTKGIINPLLAVFGTSSELGLGFRLVSSKPATFVEVGPLVTALINFVLIAAVLYFVLILPMKTLTNRFGQPKTKEPSEVELLIEIRNLLREQNAADPHNPDDGTTPSPLDADPDTAEGDSREGVSRNSASDGRAPASRDTEARDSRTVNSPARG</sequence>
<keyword evidence="7 10" id="KW-0406">Ion transport</keyword>
<evidence type="ECO:0000313" key="13">
    <source>
        <dbReference type="Proteomes" id="UP001551695"/>
    </source>
</evidence>
<dbReference type="PANTHER" id="PTHR30266">
    <property type="entry name" value="MECHANOSENSITIVE CHANNEL MSCL"/>
    <property type="match status" value="1"/>
</dbReference>
<proteinExistence type="inferred from homology"/>
<comment type="subunit">
    <text evidence="10">Homopentamer.</text>
</comment>
<evidence type="ECO:0000256" key="9">
    <source>
        <dbReference type="ARBA" id="ARBA00023303"/>
    </source>
</evidence>
<dbReference type="PROSITE" id="PS01327">
    <property type="entry name" value="MSCL"/>
    <property type="match status" value="1"/>
</dbReference>
<protein>
    <recommendedName>
        <fullName evidence="10">Large-conductance mechanosensitive channel</fullName>
    </recommendedName>
</protein>
<evidence type="ECO:0000313" key="12">
    <source>
        <dbReference type="EMBL" id="MEV0710940.1"/>
    </source>
</evidence>
<feature type="transmembrane region" description="Helical" evidence="10">
    <location>
        <begin position="12"/>
        <end position="32"/>
    </location>
</feature>
<feature type="region of interest" description="Disordered" evidence="11">
    <location>
        <begin position="125"/>
        <end position="187"/>
    </location>
</feature>
<evidence type="ECO:0000256" key="8">
    <source>
        <dbReference type="ARBA" id="ARBA00023136"/>
    </source>
</evidence>
<evidence type="ECO:0000256" key="3">
    <source>
        <dbReference type="ARBA" id="ARBA00022448"/>
    </source>
</evidence>
<keyword evidence="4 10" id="KW-1003">Cell membrane</keyword>
<accession>A0ABV3FZT4</accession>
<comment type="subcellular location">
    <subcellularLocation>
        <location evidence="1 10">Cell membrane</location>
        <topology evidence="1 10">Multi-pass membrane protein</topology>
    </subcellularLocation>
</comment>
<dbReference type="PRINTS" id="PR01264">
    <property type="entry name" value="MECHCHANNEL"/>
</dbReference>
<dbReference type="SUPFAM" id="SSF81330">
    <property type="entry name" value="Gated mechanosensitive channel"/>
    <property type="match status" value="1"/>
</dbReference>
<dbReference type="PANTHER" id="PTHR30266:SF2">
    <property type="entry name" value="LARGE-CONDUCTANCE MECHANOSENSITIVE CHANNEL"/>
    <property type="match status" value="1"/>
</dbReference>
<evidence type="ECO:0000256" key="11">
    <source>
        <dbReference type="SAM" id="MobiDB-lite"/>
    </source>
</evidence>
<dbReference type="Gene3D" id="1.10.1200.120">
    <property type="entry name" value="Large-conductance mechanosensitive channel, MscL, domain 1"/>
    <property type="match status" value="1"/>
</dbReference>
<comment type="function">
    <text evidence="10">Channel that opens in response to stretch forces in the membrane lipid bilayer. May participate in the regulation of osmotic pressure changes within the cell.</text>
</comment>
<dbReference type="Proteomes" id="UP001551695">
    <property type="component" value="Unassembled WGS sequence"/>
</dbReference>
<evidence type="ECO:0000256" key="10">
    <source>
        <dbReference type="HAMAP-Rule" id="MF_00115"/>
    </source>
</evidence>
<reference evidence="12 13" key="1">
    <citation type="submission" date="2024-06" db="EMBL/GenBank/DDBJ databases">
        <title>The Natural Products Discovery Center: Release of the First 8490 Sequenced Strains for Exploring Actinobacteria Biosynthetic Diversity.</title>
        <authorList>
            <person name="Kalkreuter E."/>
            <person name="Kautsar S.A."/>
            <person name="Yang D."/>
            <person name="Bader C.D."/>
            <person name="Teijaro C.N."/>
            <person name="Fluegel L."/>
            <person name="Davis C.M."/>
            <person name="Simpson J.R."/>
            <person name="Lauterbach L."/>
            <person name="Steele A.D."/>
            <person name="Gui C."/>
            <person name="Meng S."/>
            <person name="Li G."/>
            <person name="Viehrig K."/>
            <person name="Ye F."/>
            <person name="Su P."/>
            <person name="Kiefer A.F."/>
            <person name="Nichols A."/>
            <person name="Cepeda A.J."/>
            <person name="Yan W."/>
            <person name="Fan B."/>
            <person name="Jiang Y."/>
            <person name="Adhikari A."/>
            <person name="Zheng C.-J."/>
            <person name="Schuster L."/>
            <person name="Cowan T.M."/>
            <person name="Smanski M.J."/>
            <person name="Chevrette M.G."/>
            <person name="De Carvalho L.P.S."/>
            <person name="Shen B."/>
        </authorList>
    </citation>
    <scope>NUCLEOTIDE SEQUENCE [LARGE SCALE GENOMIC DNA]</scope>
    <source>
        <strain evidence="12 13">NPDC050403</strain>
    </source>
</reference>
<comment type="similarity">
    <text evidence="2 10">Belongs to the MscL family.</text>
</comment>
<keyword evidence="6 10" id="KW-1133">Transmembrane helix</keyword>
<dbReference type="InterPro" id="IPR036019">
    <property type="entry name" value="MscL_channel"/>
</dbReference>
<evidence type="ECO:0000256" key="5">
    <source>
        <dbReference type="ARBA" id="ARBA00022692"/>
    </source>
</evidence>
<dbReference type="InterPro" id="IPR019823">
    <property type="entry name" value="Mechanosensitive_channel_CS"/>
</dbReference>